<comment type="caution">
    <text evidence="2">The sequence shown here is derived from an EMBL/GenBank/DDBJ whole genome shotgun (WGS) entry which is preliminary data.</text>
</comment>
<dbReference type="PATRIC" id="fig|1423786.4.peg.2783"/>
<gene>
    <name evidence="2" type="ORF">FD47_GL002657</name>
</gene>
<dbReference type="EMBL" id="AZFZ01000071">
    <property type="protein sequence ID" value="KRM40783.1"/>
    <property type="molecule type" value="Genomic_DNA"/>
</dbReference>
<protein>
    <submittedName>
        <fullName evidence="2">Scaffolding protein SbcC-like protein</fullName>
    </submittedName>
</protein>
<evidence type="ECO:0000313" key="2">
    <source>
        <dbReference type="EMBL" id="KRM40783.1"/>
    </source>
</evidence>
<dbReference type="Pfam" id="PF06810">
    <property type="entry name" value="Phage_scaffold"/>
    <property type="match status" value="1"/>
</dbReference>
<dbReference type="AlphaFoldDB" id="A0A0R1YEX3"/>
<reference evidence="2 3" key="1">
    <citation type="journal article" date="2015" name="Genome Announc.">
        <title>Expanding the biotechnology potential of lactobacilli through comparative genomics of 213 strains and associated genera.</title>
        <authorList>
            <person name="Sun Z."/>
            <person name="Harris H.M."/>
            <person name="McCann A."/>
            <person name="Guo C."/>
            <person name="Argimon S."/>
            <person name="Zhang W."/>
            <person name="Yang X."/>
            <person name="Jeffery I.B."/>
            <person name="Cooney J.C."/>
            <person name="Kagawa T.F."/>
            <person name="Liu W."/>
            <person name="Song Y."/>
            <person name="Salvetti E."/>
            <person name="Wrobel A."/>
            <person name="Rasinkangas P."/>
            <person name="Parkhill J."/>
            <person name="Rea M.C."/>
            <person name="O'Sullivan O."/>
            <person name="Ritari J."/>
            <person name="Douillard F.P."/>
            <person name="Paul Ross R."/>
            <person name="Yang R."/>
            <person name="Briner A.E."/>
            <person name="Felis G.E."/>
            <person name="de Vos W.M."/>
            <person name="Barrangou R."/>
            <person name="Klaenhammer T.R."/>
            <person name="Caufield P.W."/>
            <person name="Cui Y."/>
            <person name="Zhang H."/>
            <person name="O'Toole P.W."/>
        </authorList>
    </citation>
    <scope>NUCLEOTIDE SEQUENCE [LARGE SCALE GENOMIC DNA]</scope>
    <source>
        <strain evidence="2 3">DSM 18390</strain>
    </source>
</reference>
<evidence type="ECO:0000256" key="1">
    <source>
        <dbReference type="SAM" id="MobiDB-lite"/>
    </source>
</evidence>
<dbReference type="RefSeq" id="WP_054736190.1">
    <property type="nucleotide sequence ID" value="NZ_AZFZ01000071.1"/>
</dbReference>
<dbReference type="InterPro" id="IPR009636">
    <property type="entry name" value="SCAF"/>
</dbReference>
<proteinExistence type="predicted"/>
<evidence type="ECO:0000313" key="3">
    <source>
        <dbReference type="Proteomes" id="UP000051010"/>
    </source>
</evidence>
<organism evidence="2 3">
    <name type="scientific">Lentilactobacillus parafarraginis DSM 18390 = JCM 14109</name>
    <dbReference type="NCBI Taxonomy" id="1423786"/>
    <lineage>
        <taxon>Bacteria</taxon>
        <taxon>Bacillati</taxon>
        <taxon>Bacillota</taxon>
        <taxon>Bacilli</taxon>
        <taxon>Lactobacillales</taxon>
        <taxon>Lactobacillaceae</taxon>
        <taxon>Lentilactobacillus</taxon>
    </lineage>
</organism>
<dbReference type="Proteomes" id="UP000051010">
    <property type="component" value="Unassembled WGS sequence"/>
</dbReference>
<feature type="region of interest" description="Disordered" evidence="1">
    <location>
        <begin position="151"/>
        <end position="175"/>
    </location>
</feature>
<accession>A0A0R1YEX3</accession>
<name>A0A0R1YEX3_9LACO</name>
<sequence>MKREELKNLNVPEEAIDKIMSMNGTDIEKTKSGFGDVDAIKQENDTLKTQLTERDKDLKGLQKQVKDNEDLSKQFTDLQDKYKTDTETLNQQLSQTKLNSALSNALTAAKVRNPKAAEALLDMDKIKLTDDGKLDGLDDQLASIKESDGYLFDKGTQGHYDPKGSNGSADTDEVQTLVDAFKQ</sequence>